<dbReference type="EMBL" id="JAWDJW010001980">
    <property type="protein sequence ID" value="KAK3078346.1"/>
    <property type="molecule type" value="Genomic_DNA"/>
</dbReference>
<name>A0ACC3DP73_9PEZI</name>
<keyword evidence="2" id="KW-1185">Reference proteome</keyword>
<protein>
    <submittedName>
        <fullName evidence="1">Uncharacterized protein</fullName>
    </submittedName>
</protein>
<sequence>MRLRNPPWLLLSDVGPIPGLNDPDMIVPVADGFLSPEQMTDTQIGATPSFPTPAEAAESQSQSQNLSKRRAEDPTPHLSYIRWLQRNQFPKSTIERFGSGYQDYLQAPLQPLTDNLESITYEVFEKDPIKYDWYEQGTAQALTDWVQQRKSTSSVSGAVVVAVVGAGRGPLVTRALRASQSTGVPVEMYAVEKNPNAYVLLQRHNELNSLWGQSVTVVKSDMRSWKGPLLEDGTQGHVDILISELLGSFGDNELSPECLDGVQHVLNPTNGLSIPSSYTAHLTPIAAPKLYSDILGRSISDPAAFETPYVVMLHAIDYLSTVSPAADEATAVSYAHHPSQRPSYPAPPNQPTSTTTTATAPALHSNDLLLPDVQTCWSFFHPLPPAILTQSHLRRGGSAAGGGGGAVGGDGANEHNARFCQLTFRCQERGVCHGLGGYFEAVLYEGSGAGARGKVELSTNPRTMEGKSGDMISWFPIFFPLKEIEKADKGSLF</sequence>
<comment type="caution">
    <text evidence="1">The sequence shown here is derived from an EMBL/GenBank/DDBJ whole genome shotgun (WGS) entry which is preliminary data.</text>
</comment>
<evidence type="ECO:0000313" key="1">
    <source>
        <dbReference type="EMBL" id="KAK3078346.1"/>
    </source>
</evidence>
<dbReference type="Proteomes" id="UP001186974">
    <property type="component" value="Unassembled WGS sequence"/>
</dbReference>
<proteinExistence type="predicted"/>
<reference evidence="1" key="1">
    <citation type="submission" date="2024-09" db="EMBL/GenBank/DDBJ databases">
        <title>Black Yeasts Isolated from many extreme environments.</title>
        <authorList>
            <person name="Coleine C."/>
            <person name="Stajich J.E."/>
            <person name="Selbmann L."/>
        </authorList>
    </citation>
    <scope>NUCLEOTIDE SEQUENCE</scope>
    <source>
        <strain evidence="1">CCFEE 5737</strain>
    </source>
</reference>
<accession>A0ACC3DP73</accession>
<organism evidence="1 2">
    <name type="scientific">Coniosporium uncinatum</name>
    <dbReference type="NCBI Taxonomy" id="93489"/>
    <lineage>
        <taxon>Eukaryota</taxon>
        <taxon>Fungi</taxon>
        <taxon>Dikarya</taxon>
        <taxon>Ascomycota</taxon>
        <taxon>Pezizomycotina</taxon>
        <taxon>Dothideomycetes</taxon>
        <taxon>Dothideomycetes incertae sedis</taxon>
        <taxon>Coniosporium</taxon>
    </lineage>
</organism>
<gene>
    <name evidence="1" type="ORF">LTS18_007755</name>
</gene>
<evidence type="ECO:0000313" key="2">
    <source>
        <dbReference type="Proteomes" id="UP001186974"/>
    </source>
</evidence>